<proteinExistence type="predicted"/>
<name>A0A0F9JLB7_9ZZZZ</name>
<dbReference type="AlphaFoldDB" id="A0A0F9JLB7"/>
<reference evidence="1" key="1">
    <citation type="journal article" date="2015" name="Nature">
        <title>Complex archaea that bridge the gap between prokaryotes and eukaryotes.</title>
        <authorList>
            <person name="Spang A."/>
            <person name="Saw J.H."/>
            <person name="Jorgensen S.L."/>
            <person name="Zaremba-Niedzwiedzka K."/>
            <person name="Martijn J."/>
            <person name="Lind A.E."/>
            <person name="van Eijk R."/>
            <person name="Schleper C."/>
            <person name="Guy L."/>
            <person name="Ettema T.J."/>
        </authorList>
    </citation>
    <scope>NUCLEOTIDE SEQUENCE</scope>
</reference>
<protein>
    <submittedName>
        <fullName evidence="1">Uncharacterized protein</fullName>
    </submittedName>
</protein>
<gene>
    <name evidence="1" type="ORF">LCGC14_1438690</name>
</gene>
<accession>A0A0F9JLB7</accession>
<organism evidence="1">
    <name type="scientific">marine sediment metagenome</name>
    <dbReference type="NCBI Taxonomy" id="412755"/>
    <lineage>
        <taxon>unclassified sequences</taxon>
        <taxon>metagenomes</taxon>
        <taxon>ecological metagenomes</taxon>
    </lineage>
</organism>
<comment type="caution">
    <text evidence="1">The sequence shown here is derived from an EMBL/GenBank/DDBJ whole genome shotgun (WGS) entry which is preliminary data.</text>
</comment>
<dbReference type="EMBL" id="LAZR01009779">
    <property type="protein sequence ID" value="KKM70639.1"/>
    <property type="molecule type" value="Genomic_DNA"/>
</dbReference>
<evidence type="ECO:0000313" key="1">
    <source>
        <dbReference type="EMBL" id="KKM70639.1"/>
    </source>
</evidence>
<sequence>MKHLLTSTIIILIALGLVFSGSMADVRAENDIGTITPRLFQSESELEAWLEPYGIHRGQDCDDAVLELYHDALRDGYILWPAPVYKGKVMGELVIPTKLSGKRHFGLWTWIGNDIYYVDLVLKAPHYVKLKYTWLD</sequence>